<evidence type="ECO:0000256" key="6">
    <source>
        <dbReference type="ARBA" id="ARBA00022777"/>
    </source>
</evidence>
<dbReference type="EC" id="2.7.13.3" evidence="2"/>
<keyword evidence="7 9" id="KW-1133">Transmembrane helix</keyword>
<protein>
    <recommendedName>
        <fullName evidence="2">histidine kinase</fullName>
        <ecNumber evidence="2">2.7.13.3</ecNumber>
    </recommendedName>
</protein>
<feature type="compositionally biased region" description="Low complexity" evidence="8">
    <location>
        <begin position="649"/>
        <end position="660"/>
    </location>
</feature>
<evidence type="ECO:0000313" key="12">
    <source>
        <dbReference type="EMBL" id="KAB2339669.1"/>
    </source>
</evidence>
<dbReference type="Gene3D" id="3.30.565.10">
    <property type="entry name" value="Histidine kinase-like ATPase, C-terminal domain"/>
    <property type="match status" value="1"/>
</dbReference>
<dbReference type="GO" id="GO:0000160">
    <property type="term" value="P:phosphorelay signal transduction system"/>
    <property type="evidence" value="ECO:0007669"/>
    <property type="project" value="TreeGrafter"/>
</dbReference>
<dbReference type="InterPro" id="IPR005467">
    <property type="entry name" value="His_kinase_dom"/>
</dbReference>
<evidence type="ECO:0000259" key="11">
    <source>
        <dbReference type="PROSITE" id="PS50906"/>
    </source>
</evidence>
<dbReference type="Pfam" id="PF08376">
    <property type="entry name" value="NIT"/>
    <property type="match status" value="1"/>
</dbReference>
<keyword evidence="6 12" id="KW-0418">Kinase</keyword>
<dbReference type="Proteomes" id="UP000468735">
    <property type="component" value="Unassembled WGS sequence"/>
</dbReference>
<evidence type="ECO:0000313" key="13">
    <source>
        <dbReference type="Proteomes" id="UP000468735"/>
    </source>
</evidence>
<dbReference type="SUPFAM" id="SSF55874">
    <property type="entry name" value="ATPase domain of HSP90 chaperone/DNA topoisomerase II/histidine kinase"/>
    <property type="match status" value="1"/>
</dbReference>
<dbReference type="GO" id="GO:0004673">
    <property type="term" value="F:protein histidine kinase activity"/>
    <property type="evidence" value="ECO:0007669"/>
    <property type="project" value="UniProtKB-EC"/>
</dbReference>
<comment type="caution">
    <text evidence="12">The sequence shown here is derived from an EMBL/GenBank/DDBJ whole genome shotgun (WGS) entry which is preliminary data.</text>
</comment>
<dbReference type="InterPro" id="IPR010910">
    <property type="entry name" value="Nitrate/nitrite_sensing_bac"/>
</dbReference>
<evidence type="ECO:0000256" key="9">
    <source>
        <dbReference type="SAM" id="Phobius"/>
    </source>
</evidence>
<dbReference type="GO" id="GO:0005886">
    <property type="term" value="C:plasma membrane"/>
    <property type="evidence" value="ECO:0007669"/>
    <property type="project" value="TreeGrafter"/>
</dbReference>
<keyword evidence="4" id="KW-0808">Transferase</keyword>
<dbReference type="AlphaFoldDB" id="A0A6H9YEH5"/>
<feature type="transmembrane region" description="Helical" evidence="9">
    <location>
        <begin position="12"/>
        <end position="30"/>
    </location>
</feature>
<evidence type="ECO:0000256" key="7">
    <source>
        <dbReference type="ARBA" id="ARBA00022989"/>
    </source>
</evidence>
<dbReference type="InterPro" id="IPR036890">
    <property type="entry name" value="HATPase_C_sf"/>
</dbReference>
<dbReference type="InterPro" id="IPR050428">
    <property type="entry name" value="TCS_sensor_his_kinase"/>
</dbReference>
<feature type="region of interest" description="Disordered" evidence="8">
    <location>
        <begin position="630"/>
        <end position="737"/>
    </location>
</feature>
<evidence type="ECO:0000256" key="8">
    <source>
        <dbReference type="SAM" id="MobiDB-lite"/>
    </source>
</evidence>
<proteinExistence type="predicted"/>
<dbReference type="SMART" id="SM00387">
    <property type="entry name" value="HATPase_c"/>
    <property type="match status" value="1"/>
</dbReference>
<dbReference type="PANTHER" id="PTHR45436:SF5">
    <property type="entry name" value="SENSOR HISTIDINE KINASE TRCS"/>
    <property type="match status" value="1"/>
</dbReference>
<accession>A0A6H9YEH5</accession>
<keyword evidence="3" id="KW-0597">Phosphoprotein</keyword>
<comment type="catalytic activity">
    <reaction evidence="1">
        <text>ATP + protein L-histidine = ADP + protein N-phospho-L-histidine.</text>
        <dbReference type="EC" id="2.7.13.3"/>
    </reaction>
</comment>
<sequence length="737" mass="80579">MTRRAHSIQTKIIILLIAPITALVVLWAYAATVTLRDSLRLVRAETFDSKVVTPTTELIAALQDERRMSVAHLGDDATIGRAGLDAQRAKTNRVAAVFRASARDGDVRGATTADAWRQMATVVRLLGQLDDLRTFVDKDDIDRTQTLGRFNEMIDQASVIFDEVYPDDRELVRDARVLVAMDRARENLAREDALVTGALAAGKLADVEYLQFMRTVGAHRFMFEEAARSLPPEAQLRYRQIVTGKEHARFRQLEDRLMTLGRTGKRPPVDAGEWRTTTESVSAQLAGLTSDLRARNTHEASHQAAGVLIRLALAGGLGLLAIAISLVVAFRVGRRLIRESRNVAASMHAFTSERLPRISELARTGQEVTDDAPAADFTISEINQIDAAFTEARRAVVRAGASEAMAHQRLGEILINLARRNQALLQRLLGMLETMQRHVEDPDQLERLYELDHIATRMRRHAEGLVILSGRPAGRTWRRPVRLIDVARAATAEVEDYTRVEVVAMPRLAIHGRAVADVIHLLAELIENALSFSPSETMVRVTGQPAAHGFVFEIEDRGLGIPPETLVEINERLRKPSVLDFQDSARLGFSVVTRLAERHDIKVTLRGSPYGGVLAIVLIPSNLLAETTAGALPGGPQAPEAVPAPPPATTTATVVAHPATLGTAPPEGSAASLPSRRRQANLAPQLRRDAKAETQAGDTPPSPERSRALMTAMQQGWQRGRAEPGRPPAEDGTTNDG</sequence>
<feature type="domain" description="Histidine kinase" evidence="10">
    <location>
        <begin position="518"/>
        <end position="623"/>
    </location>
</feature>
<dbReference type="RefSeq" id="WP_151570717.1">
    <property type="nucleotide sequence ID" value="NZ_WBMT01000034.1"/>
</dbReference>
<reference evidence="12 13" key="1">
    <citation type="submission" date="2019-09" db="EMBL/GenBank/DDBJ databases">
        <title>Actinomadura physcomitrii sp. nov., a novel actinomycete isolated from moss [Physcomitrium sphaericum (Ludw) Fuernr].</title>
        <authorList>
            <person name="Zhuang X."/>
            <person name="Liu C."/>
        </authorList>
    </citation>
    <scope>NUCLEOTIDE SEQUENCE [LARGE SCALE GENOMIC DNA]</scope>
    <source>
        <strain evidence="12 13">HMC1</strain>
    </source>
</reference>
<keyword evidence="9" id="KW-0472">Membrane</keyword>
<dbReference type="InterPro" id="IPR013587">
    <property type="entry name" value="Nitrate/nitrite_sensing"/>
</dbReference>
<gene>
    <name evidence="12" type="ORF">F8566_47530</name>
</gene>
<dbReference type="PANTHER" id="PTHR45436">
    <property type="entry name" value="SENSOR HISTIDINE KINASE YKOH"/>
    <property type="match status" value="1"/>
</dbReference>
<name>A0A6H9YEH5_9ACTN</name>
<feature type="transmembrane region" description="Helical" evidence="9">
    <location>
        <begin position="307"/>
        <end position="332"/>
    </location>
</feature>
<evidence type="ECO:0000259" key="10">
    <source>
        <dbReference type="PROSITE" id="PS50109"/>
    </source>
</evidence>
<dbReference type="PROSITE" id="PS50109">
    <property type="entry name" value="HIS_KIN"/>
    <property type="match status" value="1"/>
</dbReference>
<keyword evidence="5 9" id="KW-0812">Transmembrane</keyword>
<evidence type="ECO:0000256" key="2">
    <source>
        <dbReference type="ARBA" id="ARBA00012438"/>
    </source>
</evidence>
<keyword evidence="13" id="KW-1185">Reference proteome</keyword>
<evidence type="ECO:0000256" key="3">
    <source>
        <dbReference type="ARBA" id="ARBA00022553"/>
    </source>
</evidence>
<evidence type="ECO:0000256" key="1">
    <source>
        <dbReference type="ARBA" id="ARBA00000085"/>
    </source>
</evidence>
<feature type="domain" description="NIT" evidence="11">
    <location>
        <begin position="53"/>
        <end position="303"/>
    </location>
</feature>
<dbReference type="InterPro" id="IPR003594">
    <property type="entry name" value="HATPase_dom"/>
</dbReference>
<dbReference type="Pfam" id="PF02518">
    <property type="entry name" value="HATPase_c"/>
    <property type="match status" value="1"/>
</dbReference>
<evidence type="ECO:0000256" key="4">
    <source>
        <dbReference type="ARBA" id="ARBA00022679"/>
    </source>
</evidence>
<dbReference type="CDD" id="cd00075">
    <property type="entry name" value="HATPase"/>
    <property type="match status" value="1"/>
</dbReference>
<organism evidence="12 13">
    <name type="scientific">Actinomadura rudentiformis</name>
    <dbReference type="NCBI Taxonomy" id="359158"/>
    <lineage>
        <taxon>Bacteria</taxon>
        <taxon>Bacillati</taxon>
        <taxon>Actinomycetota</taxon>
        <taxon>Actinomycetes</taxon>
        <taxon>Streptosporangiales</taxon>
        <taxon>Thermomonosporaceae</taxon>
        <taxon>Actinomadura</taxon>
    </lineage>
</organism>
<dbReference type="PROSITE" id="PS50906">
    <property type="entry name" value="NIT"/>
    <property type="match status" value="1"/>
</dbReference>
<dbReference type="OrthoDB" id="3845898at2"/>
<dbReference type="EMBL" id="WBMT01000034">
    <property type="protein sequence ID" value="KAB2339669.1"/>
    <property type="molecule type" value="Genomic_DNA"/>
</dbReference>
<evidence type="ECO:0000256" key="5">
    <source>
        <dbReference type="ARBA" id="ARBA00022692"/>
    </source>
</evidence>